<accession>A0A6P6SL47</accession>
<proteinExistence type="inferred from homology"/>
<dbReference type="InterPro" id="IPR046849">
    <property type="entry name" value="E2_motif"/>
</dbReference>
<dbReference type="Proteomes" id="UP001652660">
    <property type="component" value="Chromosome 6c"/>
</dbReference>
<feature type="repeat" description="PPR" evidence="3">
    <location>
        <begin position="443"/>
        <end position="477"/>
    </location>
</feature>
<dbReference type="PROSITE" id="PS51375">
    <property type="entry name" value="PPR"/>
    <property type="match status" value="7"/>
</dbReference>
<dbReference type="Pfam" id="PF20431">
    <property type="entry name" value="E_motif"/>
    <property type="match status" value="1"/>
</dbReference>
<dbReference type="PANTHER" id="PTHR47926">
    <property type="entry name" value="PENTATRICOPEPTIDE REPEAT-CONTAINING PROTEIN"/>
    <property type="match status" value="1"/>
</dbReference>
<feature type="domain" description="DYW" evidence="4">
    <location>
        <begin position="861"/>
        <end position="953"/>
    </location>
</feature>
<comment type="similarity">
    <text evidence="1">Belongs to the PPR family. PCMP-H subfamily.</text>
</comment>
<feature type="repeat" description="PPR" evidence="3">
    <location>
        <begin position="545"/>
        <end position="579"/>
    </location>
</feature>
<dbReference type="OrthoDB" id="607373at2759"/>
<reference evidence="6" key="2">
    <citation type="submission" date="2025-08" db="UniProtKB">
        <authorList>
            <consortium name="RefSeq"/>
        </authorList>
    </citation>
    <scope>IDENTIFICATION</scope>
    <source>
        <tissue evidence="6">Leaves</tissue>
    </source>
</reference>
<reference evidence="5" key="1">
    <citation type="journal article" date="2025" name="Foods">
        <title>Unveiling the Microbial Signatures of Arabica Coffee Cherries: Insights into Ripeness Specific Diversity, Functional Traits, and Implications for Quality and Safety.</title>
        <authorList>
            <consortium name="RefSeq"/>
            <person name="Tenea G.N."/>
            <person name="Cifuentes V."/>
            <person name="Reyes P."/>
            <person name="Cevallos-Vallejos M."/>
        </authorList>
    </citation>
    <scope>NUCLEOTIDE SEQUENCE [LARGE SCALE GENOMIC DNA]</scope>
</reference>
<evidence type="ECO:0000313" key="6">
    <source>
        <dbReference type="RefSeq" id="XP_027066207.1"/>
    </source>
</evidence>
<sequence length="953" mass="106207">MLSNLSIFHVNTLIGMYSKFGKIQEARHVFDQMPARNDASWNNMVSGYVKMGYYIDATRLFVEMLARGIQLSGFVIASLLTAFVRVECMVFEGRQIHSLALKNGLLLHDVFVGTSLLHFYGAYGFMSSARKLFEEMPERNVVSWTSFMVGFSNDGDDEVVVDLYQRMRLEGIGYNQNTFTTVISSSGALDDEFLGHQVLGHVIKSGFEENISVANSLVSMFGSFGGVKQACYVFNNMVERDTISWNSMIAACANNLLCEECFTCFDVMRCEHGDINATTLSTLVSVSSTPENLKWGKGIHGLAVKMGFDSNICLSNTLFTMYSETGRSKEAESLFQGMKDKDLISWNSLMAGYVSEGRSLDALRVLGGLLGIRKFISYVTFASALAACSDPEFLVEGKIVHGLALIFGFQENLIVGNALVTMYGKCQMMSEAKQVFQKMPKLELVTWNALIGGYAENEEPDEAVKAFKLMREKGEPANYITMISVLGACSAPSYLLRFGMPLHAHMILTGFERNEYVKNSLITMYANCGELSLSNIIFDELANKTSVTWNAMLAANARHGRGEEALKLILEMQRAKVDFDQFSLSASMAVAADLASLEEGKQLQGLAIKLGFDSYHYVKNSTMDMYGKCGEIDDILKMLPQPNLRSRLSWNILISSYARHGYFQKARETFHEMLQYGSEPDHVTFVSLLSACSHGGLVDEGLAYFASMTSVFGVPSAIEHCVCIVDLLGRSGRLAEAEAFVTNMPVPSNDFIWRSLLAACRIHGNMDLGEKAAKRLLETKPSDDSAYVLYSNVCAASGKWQDVQNVRVEMESNSVKKQPACSWVKLKTEVSTFGIGDRSHPKSEQIYVKLAELRKKINEAGYVADISFALHDTDEEQKEHNLWNHSERLALAYGLISTPEGSTLRVFKNLRVCGDCHTVFKFVSSIVQRKIILRDPYRFHHFRDGKCSCGDYW</sequence>
<feature type="repeat" description="PPR" evidence="3">
    <location>
        <begin position="646"/>
        <end position="680"/>
    </location>
</feature>
<evidence type="ECO:0000259" key="4">
    <source>
        <dbReference type="Pfam" id="PF14432"/>
    </source>
</evidence>
<keyword evidence="5" id="KW-1185">Reference proteome</keyword>
<dbReference type="GeneID" id="113692066"/>
<dbReference type="FunFam" id="1.25.40.10:FF:000031">
    <property type="entry name" value="Pentatricopeptide repeat-containing protein mitochondrial"/>
    <property type="match status" value="1"/>
</dbReference>
<evidence type="ECO:0000256" key="1">
    <source>
        <dbReference type="ARBA" id="ARBA00006643"/>
    </source>
</evidence>
<dbReference type="InterPro" id="IPR046960">
    <property type="entry name" value="PPR_At4g14850-like_plant"/>
</dbReference>
<dbReference type="FunFam" id="1.25.40.10:FF:000073">
    <property type="entry name" value="Pentatricopeptide repeat-containing protein chloroplastic"/>
    <property type="match status" value="1"/>
</dbReference>
<dbReference type="NCBIfam" id="TIGR00756">
    <property type="entry name" value="PPR"/>
    <property type="match status" value="5"/>
</dbReference>
<dbReference type="InterPro" id="IPR046848">
    <property type="entry name" value="E_motif"/>
</dbReference>
<keyword evidence="2" id="KW-0677">Repeat</keyword>
<dbReference type="GO" id="GO:0009451">
    <property type="term" value="P:RNA modification"/>
    <property type="evidence" value="ECO:0007669"/>
    <property type="project" value="InterPro"/>
</dbReference>
<feature type="repeat" description="PPR" evidence="3">
    <location>
        <begin position="6"/>
        <end position="36"/>
    </location>
</feature>
<dbReference type="InterPro" id="IPR032867">
    <property type="entry name" value="DYW_dom"/>
</dbReference>
<dbReference type="AlphaFoldDB" id="A0A6P6SL47"/>
<feature type="repeat" description="PPR" evidence="3">
    <location>
        <begin position="109"/>
        <end position="143"/>
    </location>
</feature>
<feature type="repeat" description="PPR" evidence="3">
    <location>
        <begin position="311"/>
        <end position="345"/>
    </location>
</feature>
<dbReference type="SUPFAM" id="SSF48452">
    <property type="entry name" value="TPR-like"/>
    <property type="match status" value="1"/>
</dbReference>
<name>A0A6P6SL47_COFAR</name>
<dbReference type="Gene3D" id="1.25.40.10">
    <property type="entry name" value="Tetratricopeptide repeat domain"/>
    <property type="match status" value="7"/>
</dbReference>
<protein>
    <submittedName>
        <fullName evidence="6">Pentatricopeptide repeat-containing protein At3g26782, mitochondrial-like</fullName>
    </submittedName>
</protein>
<dbReference type="InterPro" id="IPR011990">
    <property type="entry name" value="TPR-like_helical_dom_sf"/>
</dbReference>
<dbReference type="Pfam" id="PF01535">
    <property type="entry name" value="PPR"/>
    <property type="match status" value="10"/>
</dbReference>
<dbReference type="Pfam" id="PF20430">
    <property type="entry name" value="Eplus_motif"/>
    <property type="match status" value="1"/>
</dbReference>
<evidence type="ECO:0000313" key="5">
    <source>
        <dbReference type="Proteomes" id="UP001652660"/>
    </source>
</evidence>
<feature type="repeat" description="PPR" evidence="3">
    <location>
        <begin position="37"/>
        <end position="71"/>
    </location>
</feature>
<dbReference type="FunFam" id="1.25.40.10:FF:000381">
    <property type="entry name" value="Pentatricopeptide repeat-containing protein"/>
    <property type="match status" value="1"/>
</dbReference>
<gene>
    <name evidence="6" type="primary">LOC113692066</name>
</gene>
<dbReference type="RefSeq" id="XP_027066207.1">
    <property type="nucleotide sequence ID" value="XM_027210406.2"/>
</dbReference>
<dbReference type="InterPro" id="IPR002885">
    <property type="entry name" value="PPR_rpt"/>
</dbReference>
<evidence type="ECO:0000256" key="2">
    <source>
        <dbReference type="ARBA" id="ARBA00022737"/>
    </source>
</evidence>
<dbReference type="Pfam" id="PF13041">
    <property type="entry name" value="PPR_2"/>
    <property type="match status" value="1"/>
</dbReference>
<dbReference type="Pfam" id="PF14432">
    <property type="entry name" value="DYW_deaminase"/>
    <property type="match status" value="1"/>
</dbReference>
<dbReference type="FunFam" id="1.25.40.10:FF:000366">
    <property type="entry name" value="Pentatricopeptide (PPR) repeat-containing protein"/>
    <property type="match status" value="1"/>
</dbReference>
<dbReference type="GO" id="GO:0003723">
    <property type="term" value="F:RNA binding"/>
    <property type="evidence" value="ECO:0007669"/>
    <property type="project" value="InterPro"/>
</dbReference>
<dbReference type="GO" id="GO:0008270">
    <property type="term" value="F:zinc ion binding"/>
    <property type="evidence" value="ECO:0007669"/>
    <property type="project" value="InterPro"/>
</dbReference>
<organism evidence="5 6">
    <name type="scientific">Coffea arabica</name>
    <name type="common">Arabian coffee</name>
    <dbReference type="NCBI Taxonomy" id="13443"/>
    <lineage>
        <taxon>Eukaryota</taxon>
        <taxon>Viridiplantae</taxon>
        <taxon>Streptophyta</taxon>
        <taxon>Embryophyta</taxon>
        <taxon>Tracheophyta</taxon>
        <taxon>Spermatophyta</taxon>
        <taxon>Magnoliopsida</taxon>
        <taxon>eudicotyledons</taxon>
        <taxon>Gunneridae</taxon>
        <taxon>Pentapetalae</taxon>
        <taxon>asterids</taxon>
        <taxon>lamiids</taxon>
        <taxon>Gentianales</taxon>
        <taxon>Rubiaceae</taxon>
        <taxon>Ixoroideae</taxon>
        <taxon>Gardenieae complex</taxon>
        <taxon>Bertiereae - Coffeeae clade</taxon>
        <taxon>Coffeeae</taxon>
        <taxon>Coffea</taxon>
    </lineage>
</organism>
<dbReference type="PANTHER" id="PTHR47926:SF506">
    <property type="entry name" value="TETRATRICOPEPTIDE REPEAT-LIKE SUPERFAMILY PROTEIN ISOFORM 1"/>
    <property type="match status" value="1"/>
</dbReference>
<evidence type="ECO:0000256" key="3">
    <source>
        <dbReference type="PROSITE-ProRule" id="PRU00708"/>
    </source>
</evidence>